<dbReference type="InterPro" id="IPR019734">
    <property type="entry name" value="TPR_rpt"/>
</dbReference>
<keyword evidence="5 7" id="KW-0697">Rotamase</keyword>
<sequence>MSSSDFSDNEEAVGGPTFEVIYPIGEETEVPQTNGKLFKTVLVEGTGKKPANKSKVNVSYKGTLLDGTVFDSSDDFDFTIGLGQVIKGWDQGVATMRVGESAILRCLPEYAYGAQGSPPTIPPNATLKFEVGLKSWSKSEDVSIEKDKSVMKDVQEEGGRNWEKPEYEAAVNLSIVVYTGTEDDGNKTEVSRREDWSFEFGDAALPVGLDAALLSMKEGEKATITVAKKRVVASAEFGIPQDGIDVSYDVHLKSFTNVTVWNFKGADKIAQGLARKDAGNEFFKAAKWSQAEKKYNRALEFLENDHELDQDQKAEASKISVIVHSNLAQLYINLKRYSDAQTQCNKALVKDASNTKALFRRAKALRAQDEWKEAIADLTLILETDPTNADAANELASVKAQVRAFEQKEKSKYANLFGKISAMEAKEHQ</sequence>
<keyword evidence="4" id="KW-0802">TPR repeat</keyword>
<dbReference type="Gene3D" id="3.10.50.40">
    <property type="match status" value="2"/>
</dbReference>
<comment type="catalytic activity">
    <reaction evidence="1 7">
        <text>[protein]-peptidylproline (omega=180) = [protein]-peptidylproline (omega=0)</text>
        <dbReference type="Rhea" id="RHEA:16237"/>
        <dbReference type="Rhea" id="RHEA-COMP:10747"/>
        <dbReference type="Rhea" id="RHEA-COMP:10748"/>
        <dbReference type="ChEBI" id="CHEBI:83833"/>
        <dbReference type="ChEBI" id="CHEBI:83834"/>
        <dbReference type="EC" id="5.2.1.8"/>
    </reaction>
</comment>
<dbReference type="Proteomes" id="UP000051952">
    <property type="component" value="Unassembled WGS sequence"/>
</dbReference>
<dbReference type="EC" id="5.2.1.8" evidence="2 7"/>
<evidence type="ECO:0000256" key="6">
    <source>
        <dbReference type="ARBA" id="ARBA00023235"/>
    </source>
</evidence>
<keyword evidence="6 7" id="KW-0413">Isomerase</keyword>
<dbReference type="PROSITE" id="PS50059">
    <property type="entry name" value="FKBP_PPIASE"/>
    <property type="match status" value="2"/>
</dbReference>
<reference evidence="10" key="1">
    <citation type="submission" date="2015-09" db="EMBL/GenBank/DDBJ databases">
        <authorList>
            <consortium name="Pathogen Informatics"/>
        </authorList>
    </citation>
    <scope>NUCLEOTIDE SEQUENCE [LARGE SCALE GENOMIC DNA]</scope>
    <source>
        <strain evidence="10">Lake Konstanz</strain>
    </source>
</reference>
<dbReference type="OMA" id="FGAEGNE"/>
<dbReference type="PANTHER" id="PTHR46512">
    <property type="entry name" value="PEPTIDYLPROLYL ISOMERASE"/>
    <property type="match status" value="1"/>
</dbReference>
<keyword evidence="10" id="KW-1185">Reference proteome</keyword>
<evidence type="ECO:0000256" key="1">
    <source>
        <dbReference type="ARBA" id="ARBA00000971"/>
    </source>
</evidence>
<organism evidence="9 10">
    <name type="scientific">Bodo saltans</name>
    <name type="common">Flagellated protozoan</name>
    <dbReference type="NCBI Taxonomy" id="75058"/>
    <lineage>
        <taxon>Eukaryota</taxon>
        <taxon>Discoba</taxon>
        <taxon>Euglenozoa</taxon>
        <taxon>Kinetoplastea</taxon>
        <taxon>Metakinetoplastina</taxon>
        <taxon>Eubodonida</taxon>
        <taxon>Bodonidae</taxon>
        <taxon>Bodo</taxon>
    </lineage>
</organism>
<evidence type="ECO:0000313" key="9">
    <source>
        <dbReference type="EMBL" id="CUF73554.1"/>
    </source>
</evidence>
<dbReference type="SMART" id="SM00028">
    <property type="entry name" value="TPR"/>
    <property type="match status" value="3"/>
</dbReference>
<evidence type="ECO:0000256" key="4">
    <source>
        <dbReference type="ARBA" id="ARBA00022803"/>
    </source>
</evidence>
<name>A0A0S4IT01_BODSA</name>
<protein>
    <recommendedName>
        <fullName evidence="2 7">peptidylprolyl isomerase</fullName>
        <ecNumber evidence="2 7">5.2.1.8</ecNumber>
    </recommendedName>
</protein>
<gene>
    <name evidence="9" type="ORF">BSAL_65235</name>
</gene>
<dbReference type="Gene3D" id="1.25.40.10">
    <property type="entry name" value="Tetratricopeptide repeat domain"/>
    <property type="match status" value="1"/>
</dbReference>
<accession>A0A0S4IT01</accession>
<dbReference type="InterPro" id="IPR050754">
    <property type="entry name" value="FKBP4/5/8-like"/>
</dbReference>
<dbReference type="OrthoDB" id="1902587at2759"/>
<evidence type="ECO:0000256" key="2">
    <source>
        <dbReference type="ARBA" id="ARBA00013194"/>
    </source>
</evidence>
<dbReference type="VEuPathDB" id="TriTrypDB:BSAL_65235"/>
<feature type="domain" description="PPIase FKBP-type" evidence="8">
    <location>
        <begin position="171"/>
        <end position="256"/>
    </location>
</feature>
<dbReference type="Pfam" id="PF00254">
    <property type="entry name" value="FKBP_C"/>
    <property type="match status" value="2"/>
</dbReference>
<dbReference type="AlphaFoldDB" id="A0A0S4IT01"/>
<feature type="domain" description="PPIase FKBP-type" evidence="8">
    <location>
        <begin position="53"/>
        <end position="137"/>
    </location>
</feature>
<dbReference type="InterPro" id="IPR001179">
    <property type="entry name" value="PPIase_FKBP_dom"/>
</dbReference>
<dbReference type="InterPro" id="IPR046357">
    <property type="entry name" value="PPIase_dom_sf"/>
</dbReference>
<evidence type="ECO:0000313" key="10">
    <source>
        <dbReference type="Proteomes" id="UP000051952"/>
    </source>
</evidence>
<dbReference type="SUPFAM" id="SSF54534">
    <property type="entry name" value="FKBP-like"/>
    <property type="match status" value="2"/>
</dbReference>
<evidence type="ECO:0000259" key="8">
    <source>
        <dbReference type="PROSITE" id="PS50059"/>
    </source>
</evidence>
<dbReference type="SUPFAM" id="SSF48452">
    <property type="entry name" value="TPR-like"/>
    <property type="match status" value="1"/>
</dbReference>
<evidence type="ECO:0000256" key="5">
    <source>
        <dbReference type="ARBA" id="ARBA00023110"/>
    </source>
</evidence>
<dbReference type="GO" id="GO:0003755">
    <property type="term" value="F:peptidyl-prolyl cis-trans isomerase activity"/>
    <property type="evidence" value="ECO:0007669"/>
    <property type="project" value="UniProtKB-KW"/>
</dbReference>
<dbReference type="InterPro" id="IPR011990">
    <property type="entry name" value="TPR-like_helical_dom_sf"/>
</dbReference>
<evidence type="ECO:0000256" key="3">
    <source>
        <dbReference type="ARBA" id="ARBA00022737"/>
    </source>
</evidence>
<dbReference type="PANTHER" id="PTHR46512:SF9">
    <property type="entry name" value="PEPTIDYLPROLYL ISOMERASE"/>
    <property type="match status" value="1"/>
</dbReference>
<dbReference type="EMBL" id="CYKH01000397">
    <property type="protein sequence ID" value="CUF73554.1"/>
    <property type="molecule type" value="Genomic_DNA"/>
</dbReference>
<proteinExistence type="predicted"/>
<keyword evidence="3" id="KW-0677">Repeat</keyword>
<evidence type="ECO:0000256" key="7">
    <source>
        <dbReference type="PROSITE-ProRule" id="PRU00277"/>
    </source>
</evidence>